<comment type="caution">
    <text evidence="8">The sequence shown here is derived from an EMBL/GenBank/DDBJ whole genome shotgun (WGS) entry which is preliminary data.</text>
</comment>
<keyword evidence="4 7" id="KW-0812">Transmembrane</keyword>
<feature type="transmembrane region" description="Helical" evidence="7">
    <location>
        <begin position="265"/>
        <end position="283"/>
    </location>
</feature>
<evidence type="ECO:0000313" key="9">
    <source>
        <dbReference type="Proteomes" id="UP000326570"/>
    </source>
</evidence>
<protein>
    <submittedName>
        <fullName evidence="8">Putative sulfate exporter family transporter</fullName>
    </submittedName>
</protein>
<dbReference type="RefSeq" id="WP_150904235.1">
    <property type="nucleotide sequence ID" value="NZ_VTWT01000006.1"/>
</dbReference>
<feature type="transmembrane region" description="Helical" evidence="7">
    <location>
        <begin position="140"/>
        <end position="161"/>
    </location>
</feature>
<dbReference type="PANTHER" id="PTHR30106">
    <property type="entry name" value="INNER MEMBRANE PROTEIN YEIH-RELATED"/>
    <property type="match status" value="1"/>
</dbReference>
<comment type="similarity">
    <text evidence="2">Belongs to the UPF0324 family.</text>
</comment>
<keyword evidence="6 7" id="KW-0472">Membrane</keyword>
<evidence type="ECO:0000256" key="2">
    <source>
        <dbReference type="ARBA" id="ARBA00007977"/>
    </source>
</evidence>
<evidence type="ECO:0000313" key="8">
    <source>
        <dbReference type="EMBL" id="KAA9332822.1"/>
    </source>
</evidence>
<evidence type="ECO:0000256" key="3">
    <source>
        <dbReference type="ARBA" id="ARBA00022475"/>
    </source>
</evidence>
<evidence type="ECO:0000256" key="6">
    <source>
        <dbReference type="ARBA" id="ARBA00023136"/>
    </source>
</evidence>
<proteinExistence type="inferred from homology"/>
<sequence length="314" mass="33571">MPESKNKILRLTLFWVFIILVLLTEIISAPLALLAGILLGLTLGNPYPKQLGKFTKYALQVSVVGLGFGINLNQVAATGLSGFFYTAISLAATMVLGWFLAKVFGVEKKLNHLISAGTAICGGSAIAAVAPALKASEKEISVALGIVFILNALALFIFPVIGKQLQLSQEQFGVWAAIAIHDTSSVVGAATNFGQEALEIATTLKLTRALWIMPMVLLTGYLYRAEGKSAAFPKFILFFVAASIVNTFLPDLETVYHILTTLARKGLIVSLFLTGTGISLSLLKTISFRPFLQGVLLWVLVATGSLVAILYLIP</sequence>
<feature type="transmembrane region" description="Helical" evidence="7">
    <location>
        <begin position="235"/>
        <end position="259"/>
    </location>
</feature>
<dbReference type="AlphaFoldDB" id="A0A5N1IXM4"/>
<name>A0A5N1IXM4_9BACT</name>
<feature type="transmembrane region" description="Helical" evidence="7">
    <location>
        <begin position="57"/>
        <end position="76"/>
    </location>
</feature>
<feature type="transmembrane region" description="Helical" evidence="7">
    <location>
        <begin position="113"/>
        <end position="134"/>
    </location>
</feature>
<dbReference type="GO" id="GO:0005886">
    <property type="term" value="C:plasma membrane"/>
    <property type="evidence" value="ECO:0007669"/>
    <property type="project" value="UniProtKB-SubCell"/>
</dbReference>
<dbReference type="Proteomes" id="UP000326570">
    <property type="component" value="Unassembled WGS sequence"/>
</dbReference>
<dbReference type="InterPro" id="IPR018383">
    <property type="entry name" value="UPF0324_pro"/>
</dbReference>
<feature type="transmembrane region" description="Helical" evidence="7">
    <location>
        <begin position="82"/>
        <end position="101"/>
    </location>
</feature>
<accession>A0A5N1IXM4</accession>
<keyword evidence="9" id="KW-1185">Reference proteome</keyword>
<feature type="transmembrane region" description="Helical" evidence="7">
    <location>
        <begin position="206"/>
        <end position="223"/>
    </location>
</feature>
<gene>
    <name evidence="8" type="ORF">F0P94_12565</name>
</gene>
<feature type="transmembrane region" description="Helical" evidence="7">
    <location>
        <begin position="12"/>
        <end position="45"/>
    </location>
</feature>
<evidence type="ECO:0000256" key="4">
    <source>
        <dbReference type="ARBA" id="ARBA00022692"/>
    </source>
</evidence>
<dbReference type="PANTHER" id="PTHR30106:SF1">
    <property type="entry name" value="UPF0324 MEMBRANE PROTEIN FN0533"/>
    <property type="match status" value="1"/>
</dbReference>
<evidence type="ECO:0000256" key="1">
    <source>
        <dbReference type="ARBA" id="ARBA00004651"/>
    </source>
</evidence>
<dbReference type="Pfam" id="PF03601">
    <property type="entry name" value="Cons_hypoth698"/>
    <property type="match status" value="1"/>
</dbReference>
<evidence type="ECO:0000256" key="5">
    <source>
        <dbReference type="ARBA" id="ARBA00022989"/>
    </source>
</evidence>
<evidence type="ECO:0000256" key="7">
    <source>
        <dbReference type="SAM" id="Phobius"/>
    </source>
</evidence>
<comment type="subcellular location">
    <subcellularLocation>
        <location evidence="1">Cell membrane</location>
        <topology evidence="1">Multi-pass membrane protein</topology>
    </subcellularLocation>
</comment>
<keyword evidence="5 7" id="KW-1133">Transmembrane helix</keyword>
<feature type="transmembrane region" description="Helical" evidence="7">
    <location>
        <begin position="295"/>
        <end position="313"/>
    </location>
</feature>
<dbReference type="EMBL" id="VTWT01000006">
    <property type="protein sequence ID" value="KAA9332822.1"/>
    <property type="molecule type" value="Genomic_DNA"/>
</dbReference>
<reference evidence="8 9" key="1">
    <citation type="submission" date="2019-09" db="EMBL/GenBank/DDBJ databases">
        <title>Genome sequence of Adhaeribacter sp. M2.</title>
        <authorList>
            <person name="Srinivasan S."/>
        </authorList>
    </citation>
    <scope>NUCLEOTIDE SEQUENCE [LARGE SCALE GENOMIC DNA]</scope>
    <source>
        <strain evidence="8 9">M2</strain>
    </source>
</reference>
<feature type="transmembrane region" description="Helical" evidence="7">
    <location>
        <begin position="173"/>
        <end position="194"/>
    </location>
</feature>
<organism evidence="8 9">
    <name type="scientific">Adhaeribacter soli</name>
    <dbReference type="NCBI Taxonomy" id="2607655"/>
    <lineage>
        <taxon>Bacteria</taxon>
        <taxon>Pseudomonadati</taxon>
        <taxon>Bacteroidota</taxon>
        <taxon>Cytophagia</taxon>
        <taxon>Cytophagales</taxon>
        <taxon>Hymenobacteraceae</taxon>
        <taxon>Adhaeribacter</taxon>
    </lineage>
</organism>
<keyword evidence="3" id="KW-1003">Cell membrane</keyword>